<dbReference type="Proteomes" id="UP000054485">
    <property type="component" value="Unassembled WGS sequence"/>
</dbReference>
<gene>
    <name evidence="1" type="ORF">CY34DRAFT_814108</name>
</gene>
<dbReference type="EMBL" id="KN836140">
    <property type="protein sequence ID" value="KIK32706.1"/>
    <property type="molecule type" value="Genomic_DNA"/>
</dbReference>
<reference evidence="1 2" key="1">
    <citation type="submission" date="2014-04" db="EMBL/GenBank/DDBJ databases">
        <authorList>
            <consortium name="DOE Joint Genome Institute"/>
            <person name="Kuo A."/>
            <person name="Ruytinx J."/>
            <person name="Rineau F."/>
            <person name="Colpaert J."/>
            <person name="Kohler A."/>
            <person name="Nagy L.G."/>
            <person name="Floudas D."/>
            <person name="Copeland A."/>
            <person name="Barry K.W."/>
            <person name="Cichocki N."/>
            <person name="Veneault-Fourrey C."/>
            <person name="LaButti K."/>
            <person name="Lindquist E.A."/>
            <person name="Lipzen A."/>
            <person name="Lundell T."/>
            <person name="Morin E."/>
            <person name="Murat C."/>
            <person name="Sun H."/>
            <person name="Tunlid A."/>
            <person name="Henrissat B."/>
            <person name="Grigoriev I.V."/>
            <person name="Hibbett D.S."/>
            <person name="Martin F."/>
            <person name="Nordberg H.P."/>
            <person name="Cantor M.N."/>
            <person name="Hua S.X."/>
        </authorList>
    </citation>
    <scope>NUCLEOTIDE SEQUENCE [LARGE SCALE GENOMIC DNA]</scope>
    <source>
        <strain evidence="1 2">UH-Slu-Lm8-n1</strain>
    </source>
</reference>
<organism evidence="1 2">
    <name type="scientific">Suillus luteus UH-Slu-Lm8-n1</name>
    <dbReference type="NCBI Taxonomy" id="930992"/>
    <lineage>
        <taxon>Eukaryota</taxon>
        <taxon>Fungi</taxon>
        <taxon>Dikarya</taxon>
        <taxon>Basidiomycota</taxon>
        <taxon>Agaricomycotina</taxon>
        <taxon>Agaricomycetes</taxon>
        <taxon>Agaricomycetidae</taxon>
        <taxon>Boletales</taxon>
        <taxon>Suillineae</taxon>
        <taxon>Suillaceae</taxon>
        <taxon>Suillus</taxon>
    </lineage>
</organism>
<name>A0A0C9ZTP9_9AGAM</name>
<dbReference type="AlphaFoldDB" id="A0A0C9ZTP9"/>
<accession>A0A0C9ZTP9</accession>
<protein>
    <submittedName>
        <fullName evidence="1">Uncharacterized protein</fullName>
    </submittedName>
</protein>
<dbReference type="InParanoid" id="A0A0C9ZTP9"/>
<reference evidence="2" key="2">
    <citation type="submission" date="2015-01" db="EMBL/GenBank/DDBJ databases">
        <title>Evolutionary Origins and Diversification of the Mycorrhizal Mutualists.</title>
        <authorList>
            <consortium name="DOE Joint Genome Institute"/>
            <consortium name="Mycorrhizal Genomics Consortium"/>
            <person name="Kohler A."/>
            <person name="Kuo A."/>
            <person name="Nagy L.G."/>
            <person name="Floudas D."/>
            <person name="Copeland A."/>
            <person name="Barry K.W."/>
            <person name="Cichocki N."/>
            <person name="Veneault-Fourrey C."/>
            <person name="LaButti K."/>
            <person name="Lindquist E.A."/>
            <person name="Lipzen A."/>
            <person name="Lundell T."/>
            <person name="Morin E."/>
            <person name="Murat C."/>
            <person name="Riley R."/>
            <person name="Ohm R."/>
            <person name="Sun H."/>
            <person name="Tunlid A."/>
            <person name="Henrissat B."/>
            <person name="Grigoriev I.V."/>
            <person name="Hibbett D.S."/>
            <person name="Martin F."/>
        </authorList>
    </citation>
    <scope>NUCLEOTIDE SEQUENCE [LARGE SCALE GENOMIC DNA]</scope>
    <source>
        <strain evidence="2">UH-Slu-Lm8-n1</strain>
    </source>
</reference>
<feature type="non-terminal residue" evidence="1">
    <location>
        <position position="1"/>
    </location>
</feature>
<evidence type="ECO:0000313" key="1">
    <source>
        <dbReference type="EMBL" id="KIK32706.1"/>
    </source>
</evidence>
<dbReference type="HOGENOM" id="CLU_3130031_0_0_1"/>
<keyword evidence="2" id="KW-1185">Reference proteome</keyword>
<proteinExistence type="predicted"/>
<evidence type="ECO:0000313" key="2">
    <source>
        <dbReference type="Proteomes" id="UP000054485"/>
    </source>
</evidence>
<sequence>MHATPSLYGYVLNSIPRRRKRRNAGSNDSQQSFVQMSSRLAFYHIVCALP</sequence>